<organism evidence="5 6">
    <name type="scientific">Desmophyllum pertusum</name>
    <dbReference type="NCBI Taxonomy" id="174260"/>
    <lineage>
        <taxon>Eukaryota</taxon>
        <taxon>Metazoa</taxon>
        <taxon>Cnidaria</taxon>
        <taxon>Anthozoa</taxon>
        <taxon>Hexacorallia</taxon>
        <taxon>Scleractinia</taxon>
        <taxon>Caryophylliina</taxon>
        <taxon>Caryophylliidae</taxon>
        <taxon>Desmophyllum</taxon>
    </lineage>
</organism>
<name>A0A9X0CEI9_9CNID</name>
<protein>
    <recommendedName>
        <fullName evidence="4">JmjC domain-containing protein</fullName>
    </recommendedName>
</protein>
<dbReference type="PROSITE" id="PS50005">
    <property type="entry name" value="TPR"/>
    <property type="match status" value="2"/>
</dbReference>
<dbReference type="InterPro" id="IPR003347">
    <property type="entry name" value="JmjC_dom"/>
</dbReference>
<dbReference type="InterPro" id="IPR050910">
    <property type="entry name" value="JMJD6_ArgDemeth/LysHydrox"/>
</dbReference>
<gene>
    <name evidence="5" type="ORF">OS493_019995</name>
</gene>
<dbReference type="PANTHER" id="PTHR12480:SF21">
    <property type="entry name" value="JMJC DOMAIN-CONTAINING PROTEIN 8"/>
    <property type="match status" value="1"/>
</dbReference>
<evidence type="ECO:0000256" key="2">
    <source>
        <dbReference type="SAM" id="MobiDB-lite"/>
    </source>
</evidence>
<keyword evidence="1" id="KW-0802">TPR repeat</keyword>
<feature type="domain" description="JmjC" evidence="4">
    <location>
        <begin position="190"/>
        <end position="337"/>
    </location>
</feature>
<evidence type="ECO:0000313" key="6">
    <source>
        <dbReference type="Proteomes" id="UP001163046"/>
    </source>
</evidence>
<dbReference type="InterPro" id="IPR019734">
    <property type="entry name" value="TPR_rpt"/>
</dbReference>
<proteinExistence type="predicted"/>
<dbReference type="OrthoDB" id="438164at2759"/>
<dbReference type="GO" id="GO:0000987">
    <property type="term" value="F:cis-regulatory region sequence-specific DNA binding"/>
    <property type="evidence" value="ECO:0007669"/>
    <property type="project" value="TreeGrafter"/>
</dbReference>
<feature type="transmembrane region" description="Helical" evidence="3">
    <location>
        <begin position="36"/>
        <end position="57"/>
    </location>
</feature>
<keyword evidence="3" id="KW-1133">Transmembrane helix</keyword>
<dbReference type="GO" id="GO:0005634">
    <property type="term" value="C:nucleus"/>
    <property type="evidence" value="ECO:0007669"/>
    <property type="project" value="TreeGrafter"/>
</dbReference>
<evidence type="ECO:0000259" key="4">
    <source>
        <dbReference type="PROSITE" id="PS51184"/>
    </source>
</evidence>
<dbReference type="InterPro" id="IPR011990">
    <property type="entry name" value="TPR-like_helical_dom_sf"/>
</dbReference>
<dbReference type="PROSITE" id="PS51184">
    <property type="entry name" value="JMJC"/>
    <property type="match status" value="1"/>
</dbReference>
<dbReference type="Proteomes" id="UP001163046">
    <property type="component" value="Unassembled WGS sequence"/>
</dbReference>
<keyword evidence="3" id="KW-0472">Membrane</keyword>
<reference evidence="5" key="1">
    <citation type="submission" date="2023-01" db="EMBL/GenBank/DDBJ databases">
        <title>Genome assembly of the deep-sea coral Lophelia pertusa.</title>
        <authorList>
            <person name="Herrera S."/>
            <person name="Cordes E."/>
        </authorList>
    </citation>
    <scope>NUCLEOTIDE SEQUENCE</scope>
    <source>
        <strain evidence="5">USNM1676648</strain>
        <tissue evidence="5">Polyp</tissue>
    </source>
</reference>
<dbReference type="Pfam" id="PF13432">
    <property type="entry name" value="TPR_16"/>
    <property type="match status" value="1"/>
</dbReference>
<dbReference type="PANTHER" id="PTHR12480">
    <property type="entry name" value="ARGININE DEMETHYLASE AND LYSYL-HYDROXYLASE JMJD"/>
    <property type="match status" value="1"/>
</dbReference>
<sequence>MKKAKNKSQTRATDNTTKEKCEDQQHPRHNDNANTFPYIATAGLMLPVVCVVIYYVISELSITLPNTLEALSPDVSGWQRASMEEEMKYNTSLCTIERREASSLNSEEFERVYRYKKPLIVHFSNGAADWTNPMKWTKASLLKLYSRWSILSGTSEDIVRRGGNGDTQTSFNEYLDMMHEKKHNDEPMYVFDRTFYNDSDLPQSIKVPVYFNIKDGVDSSIFFLGGSGSGVSFHKHADAWNGVIFGRKRWFLYPPQKTPPGGVWPSFSQLDWINKVYPNLPLKDKPLECVQEEGEILYLPESYYHGTVNIGDTMAIGIQNTTPPQKSRSCFTNTALRSLHKLAGQYFTTGDIEKAITTLEKAVRMDPLFVIAKLDLAIYYNHHGNVEKAERLFEEALEVHPDSFDGHIHYGEYLYEKLTKLRPDKAFGYYQLAKCLDRIGDKDGGKTARQTAQKLS</sequence>
<keyword evidence="6" id="KW-1185">Reference proteome</keyword>
<dbReference type="Gene3D" id="2.60.120.650">
    <property type="entry name" value="Cupin"/>
    <property type="match status" value="1"/>
</dbReference>
<evidence type="ECO:0000256" key="1">
    <source>
        <dbReference type="PROSITE-ProRule" id="PRU00339"/>
    </source>
</evidence>
<dbReference type="SMART" id="SM00558">
    <property type="entry name" value="JmjC"/>
    <property type="match status" value="1"/>
</dbReference>
<dbReference type="EMBL" id="MU827789">
    <property type="protein sequence ID" value="KAJ7331213.1"/>
    <property type="molecule type" value="Genomic_DNA"/>
</dbReference>
<evidence type="ECO:0000313" key="5">
    <source>
        <dbReference type="EMBL" id="KAJ7331213.1"/>
    </source>
</evidence>
<dbReference type="SMART" id="SM00028">
    <property type="entry name" value="TPR"/>
    <property type="match status" value="2"/>
</dbReference>
<dbReference type="AlphaFoldDB" id="A0A9X0CEI9"/>
<feature type="compositionally biased region" description="Basic and acidic residues" evidence="2">
    <location>
        <begin position="16"/>
        <end position="31"/>
    </location>
</feature>
<dbReference type="Gene3D" id="1.25.40.10">
    <property type="entry name" value="Tetratricopeptide repeat domain"/>
    <property type="match status" value="1"/>
</dbReference>
<dbReference type="SUPFAM" id="SSF48452">
    <property type="entry name" value="TPR-like"/>
    <property type="match status" value="1"/>
</dbReference>
<accession>A0A9X0CEI9</accession>
<keyword evidence="3" id="KW-0812">Transmembrane</keyword>
<feature type="region of interest" description="Disordered" evidence="2">
    <location>
        <begin position="1"/>
        <end position="32"/>
    </location>
</feature>
<dbReference type="Pfam" id="PF13621">
    <property type="entry name" value="Cupin_8"/>
    <property type="match status" value="1"/>
</dbReference>
<dbReference type="InterPro" id="IPR041667">
    <property type="entry name" value="Cupin_8"/>
</dbReference>
<evidence type="ECO:0000256" key="3">
    <source>
        <dbReference type="SAM" id="Phobius"/>
    </source>
</evidence>
<feature type="repeat" description="TPR" evidence="1">
    <location>
        <begin position="336"/>
        <end position="369"/>
    </location>
</feature>
<comment type="caution">
    <text evidence="5">The sequence shown here is derived from an EMBL/GenBank/DDBJ whole genome shotgun (WGS) entry which is preliminary data.</text>
</comment>
<dbReference type="SUPFAM" id="SSF51197">
    <property type="entry name" value="Clavaminate synthase-like"/>
    <property type="match status" value="1"/>
</dbReference>
<feature type="repeat" description="TPR" evidence="1">
    <location>
        <begin position="370"/>
        <end position="403"/>
    </location>
</feature>